<feature type="compositionally biased region" description="Low complexity" evidence="2">
    <location>
        <begin position="157"/>
        <end position="182"/>
    </location>
</feature>
<reference evidence="3 4" key="1">
    <citation type="submission" date="2022-04" db="EMBL/GenBank/DDBJ databases">
        <title>Pseudomonas knackmussii B09-2.</title>
        <authorList>
            <person name="Deng Y."/>
        </authorList>
    </citation>
    <scope>NUCLEOTIDE SEQUENCE [LARGE SCALE GENOMIC DNA]</scope>
    <source>
        <strain evidence="3 4">B09-2</strain>
    </source>
</reference>
<evidence type="ECO:0000313" key="4">
    <source>
        <dbReference type="Proteomes" id="UP000831189"/>
    </source>
</evidence>
<feature type="region of interest" description="Disordered" evidence="2">
    <location>
        <begin position="127"/>
        <end position="262"/>
    </location>
</feature>
<protein>
    <submittedName>
        <fullName evidence="3">AlgP family protein</fullName>
    </submittedName>
</protein>
<gene>
    <name evidence="3" type="ORF">M0M42_02215</name>
</gene>
<feature type="compositionally biased region" description="Low complexity" evidence="2">
    <location>
        <begin position="190"/>
        <end position="203"/>
    </location>
</feature>
<sequence>MPARKESVSTPLHLLQQLSQSLVVHLRKACTEAQNEAEGLLANLEKQRGKTQEKVIKARAKLDEAGNAGKSKAQAKARAKLSELDDMLAVLQARQNETLNYLSELKRDAEQSLKLAQGITQVENAAAQALASRGKPDAARSSNRSKGSPQAPKRATAEPAASKTAAARSSSRAARPATNPSPKTTAAKNSAAEKPVAAKAPVSTAPTRKAPSGARRRPASNAGKPTSAADSALAAKPSVAKKPARKPAAAKGESAAQSSPIN</sequence>
<keyword evidence="1" id="KW-0175">Coiled coil</keyword>
<evidence type="ECO:0000313" key="3">
    <source>
        <dbReference type="EMBL" id="UPQ83252.1"/>
    </source>
</evidence>
<name>A0ABY4KQV8_9PSED</name>
<organism evidence="3 4">
    <name type="scientific">Pseudomonas knackmussii</name>
    <dbReference type="NCBI Taxonomy" id="65741"/>
    <lineage>
        <taxon>Bacteria</taxon>
        <taxon>Pseudomonadati</taxon>
        <taxon>Pseudomonadota</taxon>
        <taxon>Gammaproteobacteria</taxon>
        <taxon>Pseudomonadales</taxon>
        <taxon>Pseudomonadaceae</taxon>
        <taxon>Pseudomonas</taxon>
    </lineage>
</organism>
<evidence type="ECO:0000256" key="2">
    <source>
        <dbReference type="SAM" id="MobiDB-lite"/>
    </source>
</evidence>
<evidence type="ECO:0000256" key="1">
    <source>
        <dbReference type="SAM" id="Coils"/>
    </source>
</evidence>
<feature type="coiled-coil region" evidence="1">
    <location>
        <begin position="23"/>
        <end position="94"/>
    </location>
</feature>
<dbReference type="InterPro" id="IPR047725">
    <property type="entry name" value="AlgP_N"/>
</dbReference>
<dbReference type="EMBL" id="CP096208">
    <property type="protein sequence ID" value="UPQ83252.1"/>
    <property type="molecule type" value="Genomic_DNA"/>
</dbReference>
<feature type="compositionally biased region" description="Low complexity" evidence="2">
    <location>
        <begin position="232"/>
        <end position="251"/>
    </location>
</feature>
<proteinExistence type="predicted"/>
<keyword evidence="4" id="KW-1185">Reference proteome</keyword>
<accession>A0ABY4KQV8</accession>
<dbReference type="Proteomes" id="UP000831189">
    <property type="component" value="Chromosome"/>
</dbReference>
<dbReference type="NCBIfam" id="NF038178">
    <property type="entry name" value="AlgP_Nterm"/>
    <property type="match status" value="1"/>
</dbReference>